<sequence>MLFCPLLVFATKGDEEHKLRVTRTFKAGDGSKIFVQNKYGKIVVNIWDRQECKADVEIVGFGNNAEQARRMAEMVEIKANESGNVVKLETVYNASGTGKWFNFGKKDSRDYVNVNYNLYVPENIAMLMLENNFGDVLARKLPMYSMIKVNYGFIDITEATQKLQLHINYTDKCRIGAARDMEIHANYSSMRVGNAGDIELHSNNGSYTFGTVGAMNIHSNYDDFKIQGMKSLDLDANYTDIRSEKLNGGPVSVKANYGDVALRNISSEFKTLRFSINYTDVRVGLSSRASFRLKAVMKNGDLKTGDFDLKNVNQIRNNSNLSFSAITTNGSDASPSIIIDGRYSDVKLEGE</sequence>
<dbReference type="Proteomes" id="UP000279089">
    <property type="component" value="Unassembled WGS sequence"/>
</dbReference>
<name>A0A3N4MNJ8_9BACT</name>
<comment type="caution">
    <text evidence="1">The sequence shown here is derived from an EMBL/GenBank/DDBJ whole genome shotgun (WGS) entry which is preliminary data.</text>
</comment>
<evidence type="ECO:0000313" key="2">
    <source>
        <dbReference type="Proteomes" id="UP000279089"/>
    </source>
</evidence>
<keyword evidence="2" id="KW-1185">Reference proteome</keyword>
<accession>A0A3N4MNJ8</accession>
<organism evidence="1 2">
    <name type="scientific">Chitinophaga barathri</name>
    <dbReference type="NCBI Taxonomy" id="1647451"/>
    <lineage>
        <taxon>Bacteria</taxon>
        <taxon>Pseudomonadati</taxon>
        <taxon>Bacteroidota</taxon>
        <taxon>Chitinophagia</taxon>
        <taxon>Chitinophagales</taxon>
        <taxon>Chitinophagaceae</taxon>
        <taxon>Chitinophaga</taxon>
    </lineage>
</organism>
<reference evidence="2" key="1">
    <citation type="submission" date="2018-11" db="EMBL/GenBank/DDBJ databases">
        <title>Chitinophaga lutea sp.nov., isolate from arsenic contaminated soil.</title>
        <authorList>
            <person name="Zong Y."/>
        </authorList>
    </citation>
    <scope>NUCLEOTIDE SEQUENCE [LARGE SCALE GENOMIC DNA]</scope>
    <source>
        <strain evidence="2">YLT18</strain>
    </source>
</reference>
<evidence type="ECO:0000313" key="1">
    <source>
        <dbReference type="EMBL" id="RPD41630.1"/>
    </source>
</evidence>
<protein>
    <submittedName>
        <fullName evidence="1">Uncharacterized protein</fullName>
    </submittedName>
</protein>
<gene>
    <name evidence="1" type="ORF">EG028_10000</name>
</gene>
<dbReference type="EMBL" id="RMBX01000004">
    <property type="protein sequence ID" value="RPD41630.1"/>
    <property type="molecule type" value="Genomic_DNA"/>
</dbReference>
<dbReference type="AlphaFoldDB" id="A0A3N4MNJ8"/>
<proteinExistence type="predicted"/>